<evidence type="ECO:0000313" key="4">
    <source>
        <dbReference type="Proteomes" id="UP000295517"/>
    </source>
</evidence>
<dbReference type="GO" id="GO:0006355">
    <property type="term" value="P:regulation of DNA-templated transcription"/>
    <property type="evidence" value="ECO:0007669"/>
    <property type="project" value="InterPro"/>
</dbReference>
<dbReference type="Pfam" id="PF08681">
    <property type="entry name" value="TacA1"/>
    <property type="match status" value="1"/>
</dbReference>
<dbReference type="Proteomes" id="UP000295517">
    <property type="component" value="Chromosome"/>
</dbReference>
<dbReference type="PANTHER" id="PTHR35401">
    <property type="entry name" value="COPG FAMILY HELIX-TURN-HELIX PROTEIN-RELATED-RELATED"/>
    <property type="match status" value="1"/>
</dbReference>
<accession>A0AAX1EFY5</accession>
<dbReference type="Gene3D" id="1.20.5.780">
    <property type="entry name" value="Single helix bin"/>
    <property type="match status" value="1"/>
</dbReference>
<sequence length="91" mass="10273">MVAKANYERLEAKISPETKKLAERAALVKEMTLTDYLVSLIKTDAPKTLKAQAEITLTNEQFDNFLVICNSDRKPSKEIRKAADLLDKEGF</sequence>
<protein>
    <submittedName>
        <fullName evidence="3">DUF1778 domain-containing protein</fullName>
    </submittedName>
</protein>
<dbReference type="PANTHER" id="PTHR35401:SF2">
    <property type="entry name" value="ABC-TYPE TRANSPORT SYSTEM"/>
    <property type="match status" value="1"/>
</dbReference>
<dbReference type="AlphaFoldDB" id="A0AAX1EFY5"/>
<evidence type="ECO:0000313" key="3">
    <source>
        <dbReference type="EMBL" id="QBR83787.1"/>
    </source>
</evidence>
<dbReference type="InterPro" id="IPR010985">
    <property type="entry name" value="Ribbon_hlx_hlx"/>
</dbReference>
<organism evidence="3 4">
    <name type="scientific">Legionella israelensis</name>
    <dbReference type="NCBI Taxonomy" id="454"/>
    <lineage>
        <taxon>Bacteria</taxon>
        <taxon>Pseudomonadati</taxon>
        <taxon>Pseudomonadota</taxon>
        <taxon>Gammaproteobacteria</taxon>
        <taxon>Legionellales</taxon>
        <taxon>Legionellaceae</taxon>
        <taxon>Legionella</taxon>
    </lineage>
</organism>
<dbReference type="EMBL" id="CP038254">
    <property type="protein sequence ID" value="QBR83787.1"/>
    <property type="molecule type" value="Genomic_DNA"/>
</dbReference>
<comment type="similarity">
    <text evidence="2">Belongs to the TacA antitoxin family.</text>
</comment>
<name>A0AAX1EFY5_9GAMM</name>
<proteinExistence type="inferred from homology"/>
<gene>
    <name evidence="3" type="ORF">E3983_05110</name>
</gene>
<dbReference type="RefSeq" id="WP_135060116.1">
    <property type="nucleotide sequence ID" value="NZ_CP038254.1"/>
</dbReference>
<reference evidence="3 4" key="1">
    <citation type="submission" date="2019-03" db="EMBL/GenBank/DDBJ databases">
        <title>Diverse conjugative elements silence natural transformation in Legionella species.</title>
        <authorList>
            <person name="Durieux I."/>
            <person name="Ginevra C."/>
            <person name="Attaiech L."/>
            <person name="Picq K."/>
            <person name="Juan P.A."/>
            <person name="Jarraud S."/>
            <person name="Charpentier X."/>
        </authorList>
    </citation>
    <scope>NUCLEOTIDE SEQUENCE [LARGE SCALE GENOMIC DNA]</scope>
    <source>
        <strain evidence="3 4">HL-0427-4011</strain>
    </source>
</reference>
<dbReference type="SUPFAM" id="SSF47598">
    <property type="entry name" value="Ribbon-helix-helix"/>
    <property type="match status" value="1"/>
</dbReference>
<dbReference type="InterPro" id="IPR014795">
    <property type="entry name" value="TacA_1-like"/>
</dbReference>
<keyword evidence="1" id="KW-1277">Toxin-antitoxin system</keyword>
<evidence type="ECO:0000256" key="1">
    <source>
        <dbReference type="ARBA" id="ARBA00022649"/>
    </source>
</evidence>
<evidence type="ECO:0000256" key="2">
    <source>
        <dbReference type="ARBA" id="ARBA00049988"/>
    </source>
</evidence>